<comment type="similarity">
    <text evidence="2 11">Belongs to the DHHC palmitoyltransferase family.</text>
</comment>
<evidence type="ECO:0000256" key="9">
    <source>
        <dbReference type="ARBA" id="ARBA00023315"/>
    </source>
</evidence>
<keyword evidence="8" id="KW-0449">Lipoprotein</keyword>
<dbReference type="Proteomes" id="UP000319731">
    <property type="component" value="Unassembled WGS sequence"/>
</dbReference>
<feature type="transmembrane region" description="Helical" evidence="11">
    <location>
        <begin position="228"/>
        <end position="253"/>
    </location>
</feature>
<evidence type="ECO:0000256" key="10">
    <source>
        <dbReference type="ARBA" id="ARBA00048048"/>
    </source>
</evidence>
<dbReference type="GeneID" id="42003453"/>
<comment type="catalytic activity">
    <reaction evidence="10 11">
        <text>L-cysteinyl-[protein] + hexadecanoyl-CoA = S-hexadecanoyl-L-cysteinyl-[protein] + CoA</text>
        <dbReference type="Rhea" id="RHEA:36683"/>
        <dbReference type="Rhea" id="RHEA-COMP:10131"/>
        <dbReference type="Rhea" id="RHEA-COMP:11032"/>
        <dbReference type="ChEBI" id="CHEBI:29950"/>
        <dbReference type="ChEBI" id="CHEBI:57287"/>
        <dbReference type="ChEBI" id="CHEBI:57379"/>
        <dbReference type="ChEBI" id="CHEBI:74151"/>
        <dbReference type="EC" id="2.3.1.225"/>
    </reaction>
</comment>
<feature type="transmembrane region" description="Helical" evidence="11">
    <location>
        <begin position="283"/>
        <end position="307"/>
    </location>
</feature>
<evidence type="ECO:0000256" key="2">
    <source>
        <dbReference type="ARBA" id="ARBA00008574"/>
    </source>
</evidence>
<dbReference type="GO" id="GO:0005794">
    <property type="term" value="C:Golgi apparatus"/>
    <property type="evidence" value="ECO:0007669"/>
    <property type="project" value="TreeGrafter"/>
</dbReference>
<dbReference type="Pfam" id="PF01529">
    <property type="entry name" value="DHHC"/>
    <property type="match status" value="1"/>
</dbReference>
<feature type="domain" description="Palmitoyltransferase DHHC" evidence="13">
    <location>
        <begin position="183"/>
        <end position="324"/>
    </location>
</feature>
<evidence type="ECO:0000256" key="3">
    <source>
        <dbReference type="ARBA" id="ARBA00022679"/>
    </source>
</evidence>
<feature type="transmembrane region" description="Helical" evidence="11">
    <location>
        <begin position="131"/>
        <end position="149"/>
    </location>
</feature>
<dbReference type="AlphaFoldDB" id="A0A507C1H3"/>
<comment type="domain">
    <text evidence="11">The DHHC domain is required for palmitoyltransferase activity.</text>
</comment>
<feature type="region of interest" description="Disordered" evidence="12">
    <location>
        <begin position="37"/>
        <end position="57"/>
    </location>
</feature>
<keyword evidence="15" id="KW-1185">Reference proteome</keyword>
<keyword evidence="9 11" id="KW-0012">Acyltransferase</keyword>
<name>A0A507C1H3_9FUNG</name>
<evidence type="ECO:0000256" key="6">
    <source>
        <dbReference type="ARBA" id="ARBA00023136"/>
    </source>
</evidence>
<dbReference type="GO" id="GO:0019706">
    <property type="term" value="F:protein-cysteine S-palmitoyltransferase activity"/>
    <property type="evidence" value="ECO:0007669"/>
    <property type="project" value="UniProtKB-EC"/>
</dbReference>
<accession>A0A507C1H3</accession>
<feature type="transmembrane region" description="Helical" evidence="11">
    <location>
        <begin position="99"/>
        <end position="125"/>
    </location>
</feature>
<evidence type="ECO:0000259" key="13">
    <source>
        <dbReference type="Pfam" id="PF01529"/>
    </source>
</evidence>
<dbReference type="OrthoDB" id="9909019at2759"/>
<evidence type="ECO:0000313" key="14">
    <source>
        <dbReference type="EMBL" id="TPX35370.1"/>
    </source>
</evidence>
<keyword evidence="3 11" id="KW-0808">Transferase</keyword>
<sequence>MAASIHSSIGQSSTLVGLETESLSMAAIPEPALTKASKVEHHQSAPPPLPEKDTMPPKKEARLQLPWITMSNNMFFSSDYYEPRLFNAWRRRNGFSKPVHILTIISMTIWFILTIGYFGYISFFIPLGLRIVSYIAAGALTAIQGFFMWTTMLIDPQDAAVTHAHTPRNIDYVKVSGIPVIDQETQMCGICNVKVDHDTKHCKPCNKCVSGYDHHCGYLNTCIGRRNYFPFCICLILAGVVSAFYGAVAFWGFSWYFNSRDAFDATVAYMFNLSTNDAPRQDVVLTGILVYGCLAIFSSVSVVNLLCFHSKLWILGLTTLRYLEAREAIRYGSEPNPYDPRPIPEISVSKKVKERLVRPSSDLARESTPMV</sequence>
<keyword evidence="4 11" id="KW-0812">Transmembrane</keyword>
<dbReference type="EC" id="2.3.1.225" evidence="11"/>
<dbReference type="PROSITE" id="PS50216">
    <property type="entry name" value="DHHC"/>
    <property type="match status" value="1"/>
</dbReference>
<reference evidence="14 15" key="1">
    <citation type="journal article" date="2019" name="Sci. Rep.">
        <title>Comparative genomics of chytrid fungi reveal insights into the obligate biotrophic and pathogenic lifestyle of Synchytrium endobioticum.</title>
        <authorList>
            <person name="van de Vossenberg B.T.L.H."/>
            <person name="Warris S."/>
            <person name="Nguyen H.D.T."/>
            <person name="van Gent-Pelzer M.P.E."/>
            <person name="Joly D.L."/>
            <person name="van de Geest H.C."/>
            <person name="Bonants P.J.M."/>
            <person name="Smith D.S."/>
            <person name="Levesque C.A."/>
            <person name="van der Lee T.A.J."/>
        </authorList>
    </citation>
    <scope>NUCLEOTIDE SEQUENCE [LARGE SCALE GENOMIC DNA]</scope>
    <source>
        <strain evidence="14 15">JEL517</strain>
    </source>
</reference>
<dbReference type="InterPro" id="IPR001594">
    <property type="entry name" value="Palmitoyltrfase_DHHC"/>
</dbReference>
<comment type="caution">
    <text evidence="14">The sequence shown here is derived from an EMBL/GenBank/DDBJ whole genome shotgun (WGS) entry which is preliminary data.</text>
</comment>
<gene>
    <name evidence="14" type="ORF">SmJEL517_g02228</name>
</gene>
<organism evidence="14 15">
    <name type="scientific">Synchytrium microbalum</name>
    <dbReference type="NCBI Taxonomy" id="1806994"/>
    <lineage>
        <taxon>Eukaryota</taxon>
        <taxon>Fungi</taxon>
        <taxon>Fungi incertae sedis</taxon>
        <taxon>Chytridiomycota</taxon>
        <taxon>Chytridiomycota incertae sedis</taxon>
        <taxon>Chytridiomycetes</taxon>
        <taxon>Synchytriales</taxon>
        <taxon>Synchytriaceae</taxon>
        <taxon>Synchytrium</taxon>
    </lineage>
</organism>
<dbReference type="GO" id="GO:0006612">
    <property type="term" value="P:protein targeting to membrane"/>
    <property type="evidence" value="ECO:0007669"/>
    <property type="project" value="TreeGrafter"/>
</dbReference>
<evidence type="ECO:0000256" key="7">
    <source>
        <dbReference type="ARBA" id="ARBA00023139"/>
    </source>
</evidence>
<keyword evidence="7" id="KW-0564">Palmitate</keyword>
<dbReference type="RefSeq" id="XP_031025897.1">
    <property type="nucleotide sequence ID" value="XM_031168156.1"/>
</dbReference>
<evidence type="ECO:0000256" key="4">
    <source>
        <dbReference type="ARBA" id="ARBA00022692"/>
    </source>
</evidence>
<keyword evidence="5 11" id="KW-1133">Transmembrane helix</keyword>
<dbReference type="GO" id="GO:0005783">
    <property type="term" value="C:endoplasmic reticulum"/>
    <property type="evidence" value="ECO:0007669"/>
    <property type="project" value="TreeGrafter"/>
</dbReference>
<protein>
    <recommendedName>
        <fullName evidence="11">Palmitoyltransferase</fullName>
        <ecNumber evidence="11">2.3.1.225</ecNumber>
    </recommendedName>
</protein>
<dbReference type="InterPro" id="IPR039859">
    <property type="entry name" value="PFA4/ZDH16/20/ERF2-like"/>
</dbReference>
<proteinExistence type="inferred from homology"/>
<dbReference type="PANTHER" id="PTHR22883">
    <property type="entry name" value="ZINC FINGER DHHC DOMAIN CONTAINING PROTEIN"/>
    <property type="match status" value="1"/>
</dbReference>
<evidence type="ECO:0000256" key="8">
    <source>
        <dbReference type="ARBA" id="ARBA00023288"/>
    </source>
</evidence>
<dbReference type="EMBL" id="QEAO01000009">
    <property type="protein sequence ID" value="TPX35370.1"/>
    <property type="molecule type" value="Genomic_DNA"/>
</dbReference>
<evidence type="ECO:0000256" key="1">
    <source>
        <dbReference type="ARBA" id="ARBA00004127"/>
    </source>
</evidence>
<evidence type="ECO:0000256" key="12">
    <source>
        <dbReference type="SAM" id="MobiDB-lite"/>
    </source>
</evidence>
<dbReference type="STRING" id="1806994.A0A507C1H3"/>
<dbReference type="PANTHER" id="PTHR22883:SF301">
    <property type="entry name" value="PALMITOYLTRANSFERASE ZDHHC12"/>
    <property type="match status" value="1"/>
</dbReference>
<evidence type="ECO:0000256" key="5">
    <source>
        <dbReference type="ARBA" id="ARBA00022989"/>
    </source>
</evidence>
<comment type="subcellular location">
    <subcellularLocation>
        <location evidence="1">Endomembrane system</location>
        <topology evidence="1">Multi-pass membrane protein</topology>
    </subcellularLocation>
</comment>
<evidence type="ECO:0000256" key="11">
    <source>
        <dbReference type="RuleBase" id="RU079119"/>
    </source>
</evidence>
<keyword evidence="6 11" id="KW-0472">Membrane</keyword>
<evidence type="ECO:0000313" key="15">
    <source>
        <dbReference type="Proteomes" id="UP000319731"/>
    </source>
</evidence>